<dbReference type="Proteomes" id="UP000827768">
    <property type="component" value="Segment"/>
</dbReference>
<dbReference type="InterPro" id="IPR023476">
    <property type="entry name" value="Pep_tRNA_hydro_II_dom_sf"/>
</dbReference>
<dbReference type="KEGG" id="vg:80019768"/>
<keyword evidence="2" id="KW-0378">Hydrolase</keyword>
<reference evidence="2" key="1">
    <citation type="submission" date="2021-09" db="EMBL/GenBank/DDBJ databases">
        <authorList>
            <person name="Andersen S.H."/>
            <person name="Beall E.A."/>
            <person name="Cappelle B."/>
            <person name="Falteisek K.J."/>
            <person name="Fenske B.A."/>
            <person name="Gansluckner N.W."/>
            <person name="Gilbertson S.M."/>
            <person name="Krings K.J."/>
            <person name="Mobeck M."/>
            <person name="Odeku J.O."/>
            <person name="Poncelet M.E."/>
            <person name="Rohr J.R."/>
            <person name="Rolands L."/>
            <person name="Whipple C.D."/>
            <person name="Whipple E.M."/>
            <person name="Spring A.M."/>
            <person name="Klyczek K."/>
            <person name="Garlena R.A."/>
            <person name="Russell D.A."/>
            <person name="Pope W.H."/>
            <person name="Jacobs-Sera D."/>
            <person name="Hatfull G.F."/>
        </authorList>
    </citation>
    <scope>NUCLEOTIDE SEQUENCE</scope>
</reference>
<dbReference type="GO" id="GO:0016787">
    <property type="term" value="F:hydrolase activity"/>
    <property type="evidence" value="ECO:0007669"/>
    <property type="project" value="UniProtKB-KW"/>
</dbReference>
<dbReference type="GeneID" id="80019768"/>
<gene>
    <name evidence="2" type="primary">128</name>
    <name evidence="2" type="ORF">SEA_PUMPERNICKEL_128</name>
</gene>
<sequence>MTDDTDLIEEIVDRIAPWYTAGEQPNGDYIDPSYLDTVNKIRGHVRDITRDDAAKTLKLLREKGWTPPVKHGKPQKLRIYINRKIANVASPNKIAAHAVHAALTAFGVHPGVKVVVLDKGPTVIEQMRTVIHDAGHTELEPGTLTAGTDWPLDSEE</sequence>
<name>A0AAE8Y8J1_9CAUD</name>
<protein>
    <submittedName>
        <fullName evidence="2">Peptidyl tRNA hydrolase</fullName>
    </submittedName>
</protein>
<dbReference type="SUPFAM" id="SSF102462">
    <property type="entry name" value="Peptidyl-tRNA hydrolase II"/>
    <property type="match status" value="1"/>
</dbReference>
<keyword evidence="3" id="KW-1185">Reference proteome</keyword>
<dbReference type="EMBL" id="OK040790">
    <property type="protein sequence ID" value="UDL15906.1"/>
    <property type="molecule type" value="Genomic_DNA"/>
</dbReference>
<accession>A0AAE8Y8J1</accession>
<dbReference type="RefSeq" id="YP_010755146.1">
    <property type="nucleotide sequence ID" value="NC_073468.1"/>
</dbReference>
<feature type="region of interest" description="Disordered" evidence="1">
    <location>
        <begin position="135"/>
        <end position="156"/>
    </location>
</feature>
<organism evidence="2 3">
    <name type="scientific">Microbacterium phage Pumpernickel</name>
    <dbReference type="NCBI Taxonomy" id="2885983"/>
    <lineage>
        <taxon>Viruses</taxon>
        <taxon>Duplodnaviria</taxon>
        <taxon>Heunggongvirae</taxon>
        <taxon>Uroviricota</taxon>
        <taxon>Caudoviricetes</taxon>
        <taxon>Pumpernickelvirus</taxon>
        <taxon>Pumpernickelvirus pumpernickel</taxon>
    </lineage>
</organism>
<evidence type="ECO:0000256" key="1">
    <source>
        <dbReference type="SAM" id="MobiDB-lite"/>
    </source>
</evidence>
<evidence type="ECO:0000313" key="2">
    <source>
        <dbReference type="EMBL" id="UDL15906.1"/>
    </source>
</evidence>
<evidence type="ECO:0000313" key="3">
    <source>
        <dbReference type="Proteomes" id="UP000827768"/>
    </source>
</evidence>
<proteinExistence type="predicted"/>